<accession>A0A8K0SEZ5</accession>
<feature type="non-terminal residue" evidence="1">
    <location>
        <position position="77"/>
    </location>
</feature>
<name>A0A8K0SEZ5_9HYPO</name>
<dbReference type="AlphaFoldDB" id="A0A8K0SEZ5"/>
<gene>
    <name evidence="1" type="ORF">B0I35DRAFT_494925</name>
</gene>
<keyword evidence="2" id="KW-1185">Reference proteome</keyword>
<dbReference type="OrthoDB" id="2431486at2759"/>
<reference evidence="1" key="1">
    <citation type="journal article" date="2021" name="Nat. Commun.">
        <title>Genetic determinants of endophytism in the Arabidopsis root mycobiome.</title>
        <authorList>
            <person name="Mesny F."/>
            <person name="Miyauchi S."/>
            <person name="Thiergart T."/>
            <person name="Pickel B."/>
            <person name="Atanasova L."/>
            <person name="Karlsson M."/>
            <person name="Huettel B."/>
            <person name="Barry K.W."/>
            <person name="Haridas S."/>
            <person name="Chen C."/>
            <person name="Bauer D."/>
            <person name="Andreopoulos W."/>
            <person name="Pangilinan J."/>
            <person name="LaButti K."/>
            <person name="Riley R."/>
            <person name="Lipzen A."/>
            <person name="Clum A."/>
            <person name="Drula E."/>
            <person name="Henrissat B."/>
            <person name="Kohler A."/>
            <person name="Grigoriev I.V."/>
            <person name="Martin F.M."/>
            <person name="Hacquard S."/>
        </authorList>
    </citation>
    <scope>NUCLEOTIDE SEQUENCE</scope>
    <source>
        <strain evidence="1">MPI-CAGE-CH-0235</strain>
    </source>
</reference>
<organism evidence="1 2">
    <name type="scientific">Stachybotrys elegans</name>
    <dbReference type="NCBI Taxonomy" id="80388"/>
    <lineage>
        <taxon>Eukaryota</taxon>
        <taxon>Fungi</taxon>
        <taxon>Dikarya</taxon>
        <taxon>Ascomycota</taxon>
        <taxon>Pezizomycotina</taxon>
        <taxon>Sordariomycetes</taxon>
        <taxon>Hypocreomycetidae</taxon>
        <taxon>Hypocreales</taxon>
        <taxon>Stachybotryaceae</taxon>
        <taxon>Stachybotrys</taxon>
    </lineage>
</organism>
<comment type="caution">
    <text evidence="1">The sequence shown here is derived from an EMBL/GenBank/DDBJ whole genome shotgun (WGS) entry which is preliminary data.</text>
</comment>
<dbReference type="Proteomes" id="UP000813444">
    <property type="component" value="Unassembled WGS sequence"/>
</dbReference>
<evidence type="ECO:0000313" key="1">
    <source>
        <dbReference type="EMBL" id="KAH7304560.1"/>
    </source>
</evidence>
<sequence length="77" mass="8882">KVNQIAWKDNALVLLLTTVYPFEWDEFVRRVRRGPSTITAQSRPSRREFGPDPVKELPMLEAAAAYNKYMGSVDIRD</sequence>
<dbReference type="EMBL" id="JAGPNK010000022">
    <property type="protein sequence ID" value="KAH7304560.1"/>
    <property type="molecule type" value="Genomic_DNA"/>
</dbReference>
<protein>
    <submittedName>
        <fullName evidence="1">Uncharacterized protein</fullName>
    </submittedName>
</protein>
<evidence type="ECO:0000313" key="2">
    <source>
        <dbReference type="Proteomes" id="UP000813444"/>
    </source>
</evidence>
<proteinExistence type="predicted"/>